<keyword evidence="1" id="KW-1015">Disulfide bond</keyword>
<accession>S7NGS7</accession>
<dbReference type="PROSITE" id="PS50024">
    <property type="entry name" value="SEA"/>
    <property type="match status" value="2"/>
</dbReference>
<feature type="transmembrane region" description="Helical" evidence="3">
    <location>
        <begin position="701"/>
        <end position="725"/>
    </location>
</feature>
<evidence type="ECO:0000313" key="7">
    <source>
        <dbReference type="Proteomes" id="UP000052978"/>
    </source>
</evidence>
<gene>
    <name evidence="6" type="ORF">D623_10015188</name>
</gene>
<dbReference type="PROSITE" id="PS50026">
    <property type="entry name" value="EGF_3"/>
    <property type="match status" value="1"/>
</dbReference>
<protein>
    <submittedName>
        <fullName evidence="6">Mucin-3A</fullName>
    </submittedName>
</protein>
<feature type="transmembrane region" description="Helical" evidence="3">
    <location>
        <begin position="332"/>
        <end position="355"/>
    </location>
</feature>
<keyword evidence="7" id="KW-1185">Reference proteome</keyword>
<evidence type="ECO:0000256" key="1">
    <source>
        <dbReference type="PROSITE-ProRule" id="PRU00076"/>
    </source>
</evidence>
<keyword evidence="3" id="KW-0472">Membrane</keyword>
<feature type="disulfide bond" evidence="1">
    <location>
        <begin position="108"/>
        <end position="117"/>
    </location>
</feature>
<dbReference type="InterPro" id="IPR000742">
    <property type="entry name" value="EGF"/>
</dbReference>
<keyword evidence="3" id="KW-0812">Transmembrane</keyword>
<dbReference type="GO" id="GO:0071944">
    <property type="term" value="C:cell periphery"/>
    <property type="evidence" value="ECO:0007669"/>
    <property type="project" value="UniProtKB-ARBA"/>
</dbReference>
<organism evidence="6 7">
    <name type="scientific">Myotis brandtii</name>
    <name type="common">Brandt's bat</name>
    <dbReference type="NCBI Taxonomy" id="109478"/>
    <lineage>
        <taxon>Eukaryota</taxon>
        <taxon>Metazoa</taxon>
        <taxon>Chordata</taxon>
        <taxon>Craniata</taxon>
        <taxon>Vertebrata</taxon>
        <taxon>Euteleostomi</taxon>
        <taxon>Mammalia</taxon>
        <taxon>Eutheria</taxon>
        <taxon>Laurasiatheria</taxon>
        <taxon>Chiroptera</taxon>
        <taxon>Yangochiroptera</taxon>
        <taxon>Vespertilionidae</taxon>
        <taxon>Myotis</taxon>
    </lineage>
</organism>
<dbReference type="InterPro" id="IPR053311">
    <property type="entry name" value="Mucosal_Integrity_Assoc"/>
</dbReference>
<name>S7NGS7_MYOBR</name>
<keyword evidence="3" id="KW-1133">Transmembrane helix</keyword>
<dbReference type="Gene3D" id="2.10.25.10">
    <property type="entry name" value="Laminin"/>
    <property type="match status" value="2"/>
</dbReference>
<evidence type="ECO:0000256" key="2">
    <source>
        <dbReference type="SAM" id="MobiDB-lite"/>
    </source>
</evidence>
<feature type="compositionally biased region" description="Low complexity" evidence="2">
    <location>
        <begin position="30"/>
        <end position="56"/>
    </location>
</feature>
<feature type="domain" description="EGF-like" evidence="5">
    <location>
        <begin position="84"/>
        <end position="118"/>
    </location>
</feature>
<dbReference type="SMART" id="SM00200">
    <property type="entry name" value="SEA"/>
    <property type="match status" value="2"/>
</dbReference>
<feature type="domain" description="SEA" evidence="4">
    <location>
        <begin position="494"/>
        <end position="601"/>
    </location>
</feature>
<dbReference type="SUPFAM" id="SSF82671">
    <property type="entry name" value="SEA domain"/>
    <property type="match status" value="2"/>
</dbReference>
<dbReference type="PANTHER" id="PTHR37999">
    <property type="entry name" value="MUCIN-17"/>
    <property type="match status" value="1"/>
</dbReference>
<dbReference type="CDD" id="cd00054">
    <property type="entry name" value="EGF_CA"/>
    <property type="match status" value="1"/>
</dbReference>
<dbReference type="eggNOG" id="ENOG502SKUJ">
    <property type="taxonomic scope" value="Eukaryota"/>
</dbReference>
<comment type="caution">
    <text evidence="1">Lacks conserved residue(s) required for the propagation of feature annotation.</text>
</comment>
<evidence type="ECO:0000259" key="5">
    <source>
        <dbReference type="PROSITE" id="PS50026"/>
    </source>
</evidence>
<feature type="region of interest" description="Disordered" evidence="2">
    <location>
        <begin position="1"/>
        <end position="56"/>
    </location>
</feature>
<evidence type="ECO:0000259" key="4">
    <source>
        <dbReference type="PROSITE" id="PS50024"/>
    </source>
</evidence>
<evidence type="ECO:0000256" key="3">
    <source>
        <dbReference type="SAM" id="Phobius"/>
    </source>
</evidence>
<feature type="domain" description="SEA" evidence="4">
    <location>
        <begin position="127"/>
        <end position="249"/>
    </location>
</feature>
<dbReference type="Proteomes" id="UP000052978">
    <property type="component" value="Unassembled WGS sequence"/>
</dbReference>
<proteinExistence type="predicted"/>
<evidence type="ECO:0000313" key="6">
    <source>
        <dbReference type="EMBL" id="EPQ15710.1"/>
    </source>
</evidence>
<dbReference type="Pfam" id="PF01390">
    <property type="entry name" value="SEA"/>
    <property type="match status" value="2"/>
</dbReference>
<feature type="compositionally biased region" description="Polar residues" evidence="2">
    <location>
        <begin position="1"/>
        <end position="29"/>
    </location>
</feature>
<dbReference type="PROSITE" id="PS00022">
    <property type="entry name" value="EGF_1"/>
    <property type="match status" value="2"/>
</dbReference>
<reference evidence="6 7" key="1">
    <citation type="journal article" date="2013" name="Nat. Commun.">
        <title>Genome analysis reveals insights into physiology and longevity of the Brandt's bat Myotis brandtii.</title>
        <authorList>
            <person name="Seim I."/>
            <person name="Fang X."/>
            <person name="Xiong Z."/>
            <person name="Lobanov A.V."/>
            <person name="Huang Z."/>
            <person name="Ma S."/>
            <person name="Feng Y."/>
            <person name="Turanov A.A."/>
            <person name="Zhu Y."/>
            <person name="Lenz T.L."/>
            <person name="Gerashchenko M.V."/>
            <person name="Fan D."/>
            <person name="Hee Yim S."/>
            <person name="Yao X."/>
            <person name="Jordan D."/>
            <person name="Xiong Y."/>
            <person name="Ma Y."/>
            <person name="Lyapunov A.N."/>
            <person name="Chen G."/>
            <person name="Kulakova O.I."/>
            <person name="Sun Y."/>
            <person name="Lee S.G."/>
            <person name="Bronson R.T."/>
            <person name="Moskalev A.A."/>
            <person name="Sunyaev S.R."/>
            <person name="Zhang G."/>
            <person name="Krogh A."/>
            <person name="Wang J."/>
            <person name="Gladyshev V.N."/>
        </authorList>
    </citation>
    <scope>NUCLEOTIDE SEQUENCE [LARGE SCALE GENOMIC DNA]</scope>
</reference>
<dbReference type="InterPro" id="IPR036364">
    <property type="entry name" value="SEA_dom_sf"/>
</dbReference>
<dbReference type="Gene3D" id="3.30.70.960">
    <property type="entry name" value="SEA domain"/>
    <property type="match status" value="2"/>
</dbReference>
<dbReference type="AlphaFoldDB" id="S7NGS7"/>
<sequence length="899" mass="100235">MKPSSSFPTAMMTSSKLTDPTLTTNRTLETSVATTRTPTTYTSPRTTSTSTQMTTQSKLTTTAGTCDNGGTWIQGHCLCPPGFSGDRCELKEIKCQNGGQWDGVKCRCPSAFYGIRCEFAVEQVEVETVDAEVGMEVSVQKEFSPELHDNTSKAYMDFSNTFKHQMQKVYQNVQGFKDVEILSLRNGSIVVDYLVLLELPFSVQLENEYEKVKTVLKEELQNVTQDQDSCQNDTLCFKPDSIKVNNNTRTELTVEGICRRAAAQGYEDFYFPLVEENRLRCVTNCTSGVPGAMDCNQGQCLLERSGPTCRCFSTDTHWFSGPRCEVSVAWKALVGGLAGAAAVLLLLAALGIFVVRSRKRRGQGGVWSWDDEDDRKWFEMCDDNTVGTFINLGFEDDRTAGTKPSTQSATSTTVPTVSSPIPVPCYNGGTWNGKVCECRPGFGGNQCQDKILICQNEGQWDGAKCVCTSLYQGPRCEDVVTSIDISDIKPPEDVSAQVELTVTVTNKKFTEELNNRSSTAFLDFEKTFTKEMDKVYSGIPAYAGVNITGLSPGSVVVQHDIILQAKFSPEYKKEFEKYTQEIEKKITNVTQQQIMRNNTCTTELCFNTTATEVKNVSITQYNPEEFCQKRAGEDLAKYFFVEYKDLKPNCINRCMPGFNASMDCHSGTCKLERSGPKCYCLHTNTDWYSGETCEVSTKKNLVYGLVGAVGAVVLVALVILLVFVFRSKREVKRQKSKVTQLYNWHEEDGGPAPGTFQNVGFDIYEEPKNSINLDSIYSNFQPSLDHIDSKKKDVGSDEFDLKMTKGKLAAKKSAISDLPWHHWLTTEDAEKIPRTFTHSHDIGTHFLLRENQVLLEMGSFHRSEEMESRVLFPAFSLTALVKFGEIGFDGLDLVLPCAK</sequence>
<keyword evidence="1" id="KW-0245">EGF-like domain</keyword>
<dbReference type="EMBL" id="KE164168">
    <property type="protein sequence ID" value="EPQ15710.1"/>
    <property type="molecule type" value="Genomic_DNA"/>
</dbReference>
<dbReference type="SMART" id="SM00181">
    <property type="entry name" value="EGF"/>
    <property type="match status" value="4"/>
</dbReference>
<dbReference type="PANTHER" id="PTHR37999:SF2">
    <property type="entry name" value="MUCIN-17"/>
    <property type="match status" value="1"/>
</dbReference>
<dbReference type="InterPro" id="IPR000082">
    <property type="entry name" value="SEA_dom"/>
</dbReference>